<evidence type="ECO:0000313" key="1">
    <source>
        <dbReference type="EMBL" id="KAI7937173.1"/>
    </source>
</evidence>
<name>A0ACC0DQN7_9BASI</name>
<organism evidence="1 2">
    <name type="scientific">Puccinia striiformis f. sp. tritici</name>
    <dbReference type="NCBI Taxonomy" id="168172"/>
    <lineage>
        <taxon>Eukaryota</taxon>
        <taxon>Fungi</taxon>
        <taxon>Dikarya</taxon>
        <taxon>Basidiomycota</taxon>
        <taxon>Pucciniomycotina</taxon>
        <taxon>Pucciniomycetes</taxon>
        <taxon>Pucciniales</taxon>
        <taxon>Pucciniaceae</taxon>
        <taxon>Puccinia</taxon>
    </lineage>
</organism>
<protein>
    <submittedName>
        <fullName evidence="1">Uncharacterized protein</fullName>
    </submittedName>
</protein>
<keyword evidence="2" id="KW-1185">Reference proteome</keyword>
<sequence length="151" mass="16882">MSENCSDRPVQGLFGPASPSTTLADPEEIQDLHQSPSGSPSNKQLNLGTKEDNIKPNNSSNLPSKSEKLDKFDFTDWQWAIFNALSCKDLDGLVVKENSDKTKADLTYSKNCKAVSSFIQLHITTQNLEKCVKDLYVHDPKQLWGNLINHF</sequence>
<reference evidence="2" key="2">
    <citation type="journal article" date="2018" name="Mol. Plant Microbe Interact.">
        <title>Genome sequence resources for the wheat stripe rust pathogen (Puccinia striiformis f. sp. tritici) and the barley stripe rust pathogen (Puccinia striiformis f. sp. hordei).</title>
        <authorList>
            <person name="Xia C."/>
            <person name="Wang M."/>
            <person name="Yin C."/>
            <person name="Cornejo O.E."/>
            <person name="Hulbert S.H."/>
            <person name="Chen X."/>
        </authorList>
    </citation>
    <scope>NUCLEOTIDE SEQUENCE [LARGE SCALE GENOMIC DNA]</scope>
    <source>
        <strain evidence="2">93-210</strain>
    </source>
</reference>
<comment type="caution">
    <text evidence="1">The sequence shown here is derived from an EMBL/GenBank/DDBJ whole genome shotgun (WGS) entry which is preliminary data.</text>
</comment>
<dbReference type="Proteomes" id="UP001060170">
    <property type="component" value="Chromosome 17"/>
</dbReference>
<proteinExistence type="predicted"/>
<reference evidence="1 2" key="3">
    <citation type="journal article" date="2022" name="Microbiol. Spectr.">
        <title>Folding features and dynamics of 3D genome architecture in plant fungal pathogens.</title>
        <authorList>
            <person name="Xia C."/>
        </authorList>
    </citation>
    <scope>NUCLEOTIDE SEQUENCE [LARGE SCALE GENOMIC DNA]</scope>
    <source>
        <strain evidence="1 2">93-210</strain>
    </source>
</reference>
<accession>A0ACC0DQN7</accession>
<reference evidence="2" key="1">
    <citation type="journal article" date="2018" name="BMC Genomics">
        <title>Genomic insights into host adaptation between the wheat stripe rust pathogen (Puccinia striiformis f. sp. tritici) and the barley stripe rust pathogen (Puccinia striiformis f. sp. hordei).</title>
        <authorList>
            <person name="Xia C."/>
            <person name="Wang M."/>
            <person name="Yin C."/>
            <person name="Cornejo O.E."/>
            <person name="Hulbert S.H."/>
            <person name="Chen X."/>
        </authorList>
    </citation>
    <scope>NUCLEOTIDE SEQUENCE [LARGE SCALE GENOMIC DNA]</scope>
    <source>
        <strain evidence="2">93-210</strain>
    </source>
</reference>
<gene>
    <name evidence="1" type="ORF">MJO28_016072</name>
</gene>
<dbReference type="EMBL" id="CM045881">
    <property type="protein sequence ID" value="KAI7937173.1"/>
    <property type="molecule type" value="Genomic_DNA"/>
</dbReference>
<evidence type="ECO:0000313" key="2">
    <source>
        <dbReference type="Proteomes" id="UP001060170"/>
    </source>
</evidence>